<protein>
    <submittedName>
        <fullName evidence="1">Uncharacterized protein</fullName>
    </submittedName>
</protein>
<proteinExistence type="predicted"/>
<evidence type="ECO:0000313" key="2">
    <source>
        <dbReference type="Proteomes" id="UP001218218"/>
    </source>
</evidence>
<sequence>MTHSIVLGDSKRTPRPPGTAAVFNAHEASLNWDGEVRCNVDATVGMFDAGCVRVQDFIVLELKPLCAATCSEFVTLRHSHPIKLVTES</sequence>
<organism evidence="1 2">
    <name type="scientific">Mycena albidolilacea</name>
    <dbReference type="NCBI Taxonomy" id="1033008"/>
    <lineage>
        <taxon>Eukaryota</taxon>
        <taxon>Fungi</taxon>
        <taxon>Dikarya</taxon>
        <taxon>Basidiomycota</taxon>
        <taxon>Agaricomycotina</taxon>
        <taxon>Agaricomycetes</taxon>
        <taxon>Agaricomycetidae</taxon>
        <taxon>Agaricales</taxon>
        <taxon>Marasmiineae</taxon>
        <taxon>Mycenaceae</taxon>
        <taxon>Mycena</taxon>
    </lineage>
</organism>
<name>A0AAD6Z056_9AGAR</name>
<dbReference type="Proteomes" id="UP001218218">
    <property type="component" value="Unassembled WGS sequence"/>
</dbReference>
<comment type="caution">
    <text evidence="1">The sequence shown here is derived from an EMBL/GenBank/DDBJ whole genome shotgun (WGS) entry which is preliminary data.</text>
</comment>
<reference evidence="1" key="1">
    <citation type="submission" date="2023-03" db="EMBL/GenBank/DDBJ databases">
        <title>Massive genome expansion in bonnet fungi (Mycena s.s.) driven by repeated elements and novel gene families across ecological guilds.</title>
        <authorList>
            <consortium name="Lawrence Berkeley National Laboratory"/>
            <person name="Harder C.B."/>
            <person name="Miyauchi S."/>
            <person name="Viragh M."/>
            <person name="Kuo A."/>
            <person name="Thoen E."/>
            <person name="Andreopoulos B."/>
            <person name="Lu D."/>
            <person name="Skrede I."/>
            <person name="Drula E."/>
            <person name="Henrissat B."/>
            <person name="Morin E."/>
            <person name="Kohler A."/>
            <person name="Barry K."/>
            <person name="LaButti K."/>
            <person name="Morin E."/>
            <person name="Salamov A."/>
            <person name="Lipzen A."/>
            <person name="Mereny Z."/>
            <person name="Hegedus B."/>
            <person name="Baldrian P."/>
            <person name="Stursova M."/>
            <person name="Weitz H."/>
            <person name="Taylor A."/>
            <person name="Grigoriev I.V."/>
            <person name="Nagy L.G."/>
            <person name="Martin F."/>
            <person name="Kauserud H."/>
        </authorList>
    </citation>
    <scope>NUCLEOTIDE SEQUENCE</scope>
    <source>
        <strain evidence="1">CBHHK002</strain>
    </source>
</reference>
<accession>A0AAD6Z056</accession>
<gene>
    <name evidence="1" type="ORF">DFH08DRAFT_977661</name>
</gene>
<dbReference type="EMBL" id="JARIHO010000113">
    <property type="protein sequence ID" value="KAJ7302670.1"/>
    <property type="molecule type" value="Genomic_DNA"/>
</dbReference>
<keyword evidence="2" id="KW-1185">Reference proteome</keyword>
<dbReference type="AlphaFoldDB" id="A0AAD6Z056"/>
<evidence type="ECO:0000313" key="1">
    <source>
        <dbReference type="EMBL" id="KAJ7302670.1"/>
    </source>
</evidence>